<dbReference type="InterPro" id="IPR012338">
    <property type="entry name" value="Beta-lactam/transpept-like"/>
</dbReference>
<comment type="subcellular location">
    <subcellularLocation>
        <location evidence="1">Membrane</location>
    </subcellularLocation>
</comment>
<dbReference type="SUPFAM" id="SSF56601">
    <property type="entry name" value="beta-lactamase/transpeptidase-like"/>
    <property type="match status" value="1"/>
</dbReference>
<dbReference type="PANTHER" id="PTHR30627">
    <property type="entry name" value="PEPTIDOGLYCAN D,D-TRANSPEPTIDASE"/>
    <property type="match status" value="1"/>
</dbReference>
<evidence type="ECO:0000256" key="1">
    <source>
        <dbReference type="ARBA" id="ARBA00004370"/>
    </source>
</evidence>
<dbReference type="EMBL" id="CP159218">
    <property type="protein sequence ID" value="XCG62429.1"/>
    <property type="molecule type" value="Genomic_DNA"/>
</dbReference>
<evidence type="ECO:0000259" key="5">
    <source>
        <dbReference type="Pfam" id="PF00905"/>
    </source>
</evidence>
<dbReference type="InterPro" id="IPR050515">
    <property type="entry name" value="Beta-lactam/transpept"/>
</dbReference>
<dbReference type="SUPFAM" id="SSF56519">
    <property type="entry name" value="Penicillin binding protein dimerisation domain"/>
    <property type="match status" value="1"/>
</dbReference>
<protein>
    <submittedName>
        <fullName evidence="7">Penicillin-binding transpeptidase domain-containing protein</fullName>
    </submittedName>
</protein>
<dbReference type="Pfam" id="PF03717">
    <property type="entry name" value="PBP_dimer"/>
    <property type="match status" value="1"/>
</dbReference>
<evidence type="ECO:0000259" key="6">
    <source>
        <dbReference type="Pfam" id="PF03717"/>
    </source>
</evidence>
<comment type="similarity">
    <text evidence="2">Belongs to the transpeptidase family.</text>
</comment>
<dbReference type="AlphaFoldDB" id="A0AAU8DKE4"/>
<dbReference type="InterPro" id="IPR036138">
    <property type="entry name" value="PBP_dimer_sf"/>
</dbReference>
<dbReference type="Gene3D" id="3.30.450.330">
    <property type="match status" value="1"/>
</dbReference>
<evidence type="ECO:0000256" key="2">
    <source>
        <dbReference type="ARBA" id="ARBA00007171"/>
    </source>
</evidence>
<evidence type="ECO:0000256" key="4">
    <source>
        <dbReference type="SAM" id="MobiDB-lite"/>
    </source>
</evidence>
<dbReference type="RefSeq" id="WP_353648044.1">
    <property type="nucleotide sequence ID" value="NZ_CP159218.1"/>
</dbReference>
<dbReference type="InterPro" id="IPR005311">
    <property type="entry name" value="PBP_dimer"/>
</dbReference>
<dbReference type="Gene3D" id="3.40.710.10">
    <property type="entry name" value="DD-peptidase/beta-lactamase superfamily"/>
    <property type="match status" value="1"/>
</dbReference>
<gene>
    <name evidence="7" type="ORF">ABLG96_14365</name>
</gene>
<sequence>MTPPPNPSRGDRSTGGNPPSDPRRRAATPSGRPAVPRRTEPRRTEPRRTEPRRTEPRRTEPRPTEPRADRARATQRSTGGTSDRAPRADERRTPRRTAAPTTPLERPRAARDRGVGRPHADRAATPERTVRTPRPAAAPESTGRRRPTERGARPDGQRVVSRPVRARAKTRSVRGRRVNKRAARINQKVRGRVALTLMLSLLAAAMVKLVFVQVVNADSYAAIGADQRQRTIELPAQRGRITDATGTPFAFSVEGRRLAIRPTVFSDDIQRGQVADKIMAGLKGTQADGTITREQLLAKMKSGKTYLYVADKLTPAQADVIMASVYDILTDKNKRLKLTVKQKDKVINAVSTESQSIREYPSQSIGDAIVGTLGWDGHGLSGVENRFDSLLAGTAGSRTFDIQPSGTPIPGTVTSETPATDGSSIQLSINASGQYVIQQLLCDTVTQTGAQGGDIVVTDAKTNKLFAMASCKARKTPTESGNGAITNRIEPGSVNKVVTFAAALEAGKINEKMVLPVGYDITFDGGTTVRDAWVHPLLDMKVQGILAKSSNVGTLMIAQQVGKQAFYDMERKFGIGVKTGVELNNEDSGFLPPYDPDPAKSEWSAGSFANLPIGQGLSMTMVQLATMYQAIANDGVLVKPSIIQSTTSPDGKVEQSSRGAGVRVMSAKTARTLQKWLTATMQDGEGAENHGTAPFAAINGYQVAGKTGTAQQVVDGVYSKTEFTTTFAGFLPADKPQYVITLSLDRPTKGDREGGTNAAPLFHDVGSYLTDAMDVPPSTTKAPDYTPFFTVPAGENG</sequence>
<evidence type="ECO:0000313" key="7">
    <source>
        <dbReference type="EMBL" id="XCG62429.1"/>
    </source>
</evidence>
<feature type="compositionally biased region" description="Basic residues" evidence="4">
    <location>
        <begin position="164"/>
        <end position="181"/>
    </location>
</feature>
<dbReference type="GO" id="GO:0005886">
    <property type="term" value="C:plasma membrane"/>
    <property type="evidence" value="ECO:0007669"/>
    <property type="project" value="TreeGrafter"/>
</dbReference>
<dbReference type="GO" id="GO:0071555">
    <property type="term" value="P:cell wall organization"/>
    <property type="evidence" value="ECO:0007669"/>
    <property type="project" value="TreeGrafter"/>
</dbReference>
<name>A0AAU8DKE4_9ACTN</name>
<keyword evidence="3" id="KW-0472">Membrane</keyword>
<feature type="domain" description="Penicillin-binding protein transpeptidase" evidence="5">
    <location>
        <begin position="455"/>
        <end position="765"/>
    </location>
</feature>
<dbReference type="Gene3D" id="3.90.1310.10">
    <property type="entry name" value="Penicillin-binding protein 2a (Domain 2)"/>
    <property type="match status" value="1"/>
</dbReference>
<feature type="region of interest" description="Disordered" evidence="4">
    <location>
        <begin position="1"/>
        <end position="181"/>
    </location>
</feature>
<dbReference type="GO" id="GO:0008658">
    <property type="term" value="F:penicillin binding"/>
    <property type="evidence" value="ECO:0007669"/>
    <property type="project" value="InterPro"/>
</dbReference>
<feature type="domain" description="Penicillin-binding protein dimerisation" evidence="6">
    <location>
        <begin position="234"/>
        <end position="409"/>
    </location>
</feature>
<dbReference type="Pfam" id="PF00905">
    <property type="entry name" value="Transpeptidase"/>
    <property type="match status" value="1"/>
</dbReference>
<organism evidence="7">
    <name type="scientific">Nakamurella sp. A5-74</name>
    <dbReference type="NCBI Taxonomy" id="3158264"/>
    <lineage>
        <taxon>Bacteria</taxon>
        <taxon>Bacillati</taxon>
        <taxon>Actinomycetota</taxon>
        <taxon>Actinomycetes</taxon>
        <taxon>Nakamurellales</taxon>
        <taxon>Nakamurellaceae</taxon>
        <taxon>Nakamurella</taxon>
    </lineage>
</organism>
<dbReference type="PANTHER" id="PTHR30627:SF1">
    <property type="entry name" value="PEPTIDOGLYCAN D,D-TRANSPEPTIDASE FTSI"/>
    <property type="match status" value="1"/>
</dbReference>
<feature type="compositionally biased region" description="Basic and acidic residues" evidence="4">
    <location>
        <begin position="105"/>
        <end position="130"/>
    </location>
</feature>
<feature type="compositionally biased region" description="Basic and acidic residues" evidence="4">
    <location>
        <begin position="37"/>
        <end position="72"/>
    </location>
</feature>
<feature type="compositionally biased region" description="Basic and acidic residues" evidence="4">
    <location>
        <begin position="142"/>
        <end position="156"/>
    </location>
</feature>
<dbReference type="InterPro" id="IPR001460">
    <property type="entry name" value="PCN-bd_Tpept"/>
</dbReference>
<reference evidence="7" key="1">
    <citation type="submission" date="2024-05" db="EMBL/GenBank/DDBJ databases">
        <authorList>
            <person name="Cai S.Y."/>
            <person name="Jin L.M."/>
            <person name="Li H.R."/>
        </authorList>
    </citation>
    <scope>NUCLEOTIDE SEQUENCE</scope>
    <source>
        <strain evidence="7">A5-74</strain>
    </source>
</reference>
<proteinExistence type="inferred from homology"/>
<evidence type="ECO:0000256" key="3">
    <source>
        <dbReference type="ARBA" id="ARBA00023136"/>
    </source>
</evidence>
<accession>A0AAU8DKE4</accession>